<feature type="region of interest" description="Disordered" evidence="1">
    <location>
        <begin position="444"/>
        <end position="469"/>
    </location>
</feature>
<proteinExistence type="predicted"/>
<dbReference type="GeneID" id="41958514"/>
<reference evidence="3" key="1">
    <citation type="journal article" date="2019" name="Mol. Biol. Evol.">
        <title>Blast fungal genomes show frequent chromosomal changes, gene gains and losses, and effector gene turnover.</title>
        <authorList>
            <person name="Gomez Luciano L.B."/>
            <person name="Jason Tsai I."/>
            <person name="Chuma I."/>
            <person name="Tosa Y."/>
            <person name="Chen Y.H."/>
            <person name="Li J.Y."/>
            <person name="Li M.Y."/>
            <person name="Jade Lu M.Y."/>
            <person name="Nakayashiki H."/>
            <person name="Li W.H."/>
        </authorList>
    </citation>
    <scope>NUCLEOTIDE SEQUENCE</scope>
    <source>
        <strain evidence="3">NI907</strain>
    </source>
</reference>
<evidence type="ECO:0000313" key="3">
    <source>
        <dbReference type="RefSeq" id="XP_030984506.1"/>
    </source>
</evidence>
<organism evidence="2 3">
    <name type="scientific">Pyricularia grisea</name>
    <name type="common">Crabgrass-specific blast fungus</name>
    <name type="synonym">Magnaporthe grisea</name>
    <dbReference type="NCBI Taxonomy" id="148305"/>
    <lineage>
        <taxon>Eukaryota</taxon>
        <taxon>Fungi</taxon>
        <taxon>Dikarya</taxon>
        <taxon>Ascomycota</taxon>
        <taxon>Pezizomycotina</taxon>
        <taxon>Sordariomycetes</taxon>
        <taxon>Sordariomycetidae</taxon>
        <taxon>Magnaporthales</taxon>
        <taxon>Pyriculariaceae</taxon>
        <taxon>Pyricularia</taxon>
    </lineage>
</organism>
<dbReference type="OrthoDB" id="5192057at2759"/>
<dbReference type="Proteomes" id="UP000515153">
    <property type="component" value="Unplaced"/>
</dbReference>
<evidence type="ECO:0000256" key="1">
    <source>
        <dbReference type="SAM" id="MobiDB-lite"/>
    </source>
</evidence>
<dbReference type="RefSeq" id="XP_030984506.1">
    <property type="nucleotide sequence ID" value="XM_031123605.1"/>
</dbReference>
<feature type="region of interest" description="Disordered" evidence="1">
    <location>
        <begin position="196"/>
        <end position="229"/>
    </location>
</feature>
<reference evidence="3" key="3">
    <citation type="submission" date="2025-08" db="UniProtKB">
        <authorList>
            <consortium name="RefSeq"/>
        </authorList>
    </citation>
    <scope>IDENTIFICATION</scope>
    <source>
        <strain evidence="3">NI907</strain>
    </source>
</reference>
<sequence>MSTFAESSGSFSGHDLLNSSGTGQNVLFSQDREAETKVVRHYPLDLPGLSFEKYEHRRLGVREALVNRLVVDIMGSTRATHAAKELEMRSPLSSTTIPDTFPTMGEMRQALELERDLWLLEDMAHLKPAYKPSRDARLSRHCSRRGLNSATDGSTWQSSWTLCDKILDLVQRHYIEVDEAATRQWFRIMRLPQGPIQPFRPKPPTAGALADPTRTMSATPRSKPRRGTRAAVVQSCEARRNHSRSQDRGVHVSVDALRYHRQSLERFAKTQDSMRLYDGGAVRPWNNQVLDFSRSITAHQISMIGHESITPMWPHSRVLRRFKIRVAWKHRRKLKDPLFLTAHPPFSPDPSRGPFRYYAQDCKLDKPTKRKRSLSEPPPGMFAHAKLPRPAHHGPIIEMEIAYPRLSLAQVDRRSRRRSLDHGNIEDMLGAAPIRGDRTLTYCSSDQQKDPSANNHGSRTGGLQDPCPSSVERMRPGHCKGPMIVQKGVWCPTCDSFHPLSDLHNLTLEAGPVQTIYHSGDESGLSPRFSWAREEDGLGNLQRWTDSLPPTELSSTTVCSNCTGAGHPETYCFLRCGHCGALGCDVNPMDQERPKFQIVRSQPPALPSRYHHANECEVPKRNRCKCVSFPTFHTAKDCTVTCSRPCGNPWPPGHFRHRNAMTCKYRCCMCGIRGHAGKDCHLTKDSCLCGAHHLGQDCGWKPECRVPGCGRYHCRFHCRRCDAVRTPKGSNPDPALRFRLCAECTAAEVKREDEQHAADAAAIWSRLVADADVRYRQMDQTPAMLVDSPFELFRETLAGLNVGVLRDLFWPGPVDLPTAKSNYVNFQMSQLRYGCRRMSKLFLASVDGQLPGEMPRSGPVETMVFLESVMDCAAREKRASMHEEPAKGKQVVDR</sequence>
<feature type="compositionally biased region" description="Polar residues" evidence="1">
    <location>
        <begin position="444"/>
        <end position="458"/>
    </location>
</feature>
<dbReference type="KEGG" id="pgri:PgNI_03551"/>
<keyword evidence="2" id="KW-1185">Reference proteome</keyword>
<dbReference type="AlphaFoldDB" id="A0A6P8BBG8"/>
<accession>A0A6P8BBG8</accession>
<gene>
    <name evidence="3" type="ORF">PgNI_03551</name>
</gene>
<reference evidence="3" key="2">
    <citation type="submission" date="2019-10" db="EMBL/GenBank/DDBJ databases">
        <authorList>
            <consortium name="NCBI Genome Project"/>
        </authorList>
    </citation>
    <scope>NUCLEOTIDE SEQUENCE</scope>
    <source>
        <strain evidence="3">NI907</strain>
    </source>
</reference>
<name>A0A6P8BBG8_PYRGI</name>
<protein>
    <submittedName>
        <fullName evidence="3">Uncharacterized protein</fullName>
    </submittedName>
</protein>
<evidence type="ECO:0000313" key="2">
    <source>
        <dbReference type="Proteomes" id="UP000515153"/>
    </source>
</evidence>